<feature type="transmembrane region" description="Helical" evidence="1">
    <location>
        <begin position="168"/>
        <end position="186"/>
    </location>
</feature>
<feature type="transmembrane region" description="Helical" evidence="1">
    <location>
        <begin position="12"/>
        <end position="35"/>
    </location>
</feature>
<feature type="transmembrane region" description="Helical" evidence="1">
    <location>
        <begin position="72"/>
        <end position="91"/>
    </location>
</feature>
<dbReference type="EMBL" id="UOGK01000657">
    <property type="protein sequence ID" value="VAX42203.1"/>
    <property type="molecule type" value="Genomic_DNA"/>
</dbReference>
<sequence length="296" mass="30678">MPWTTDSPIVLAPWTVLIVAAGTAWMLVALLMLHASRDEEGNLAAPPRRSPAVVCAGLAVAAWSFAPAHPDSTATAICLAWLGLSLLVRGVSRVERRLYLGEMGMVVAVAALIPGLVASEVEHWLGSPVAIGTYPGLWLGGAVAAVLAIHAWAAGREQATPAAELSPGSLRLVLAGLATAVVFAATSMEVSRAASILAADETTHRAAVSIWWGLWGVSLVVVGFWRQLGVVRYVGLGLLSIAAVKTVVLDLAGVPPMWRVGSFVGLGGLMLAVAVLYGRVSASIGAETFDQNPGKK</sequence>
<feature type="transmembrane region" description="Helical" evidence="1">
    <location>
        <begin position="98"/>
        <end position="117"/>
    </location>
</feature>
<keyword evidence="1" id="KW-0472">Membrane</keyword>
<name>A0A3B1DYD5_9ZZZZ</name>
<evidence type="ECO:0000313" key="2">
    <source>
        <dbReference type="EMBL" id="VAX42203.1"/>
    </source>
</evidence>
<dbReference type="Pfam" id="PF10101">
    <property type="entry name" value="DUF2339"/>
    <property type="match status" value="1"/>
</dbReference>
<gene>
    <name evidence="2" type="ORF">MNBD_PLANCTO03-2195</name>
</gene>
<feature type="transmembrane region" description="Helical" evidence="1">
    <location>
        <begin position="206"/>
        <end position="226"/>
    </location>
</feature>
<proteinExistence type="predicted"/>
<feature type="transmembrane region" description="Helical" evidence="1">
    <location>
        <begin position="233"/>
        <end position="254"/>
    </location>
</feature>
<reference evidence="2" key="1">
    <citation type="submission" date="2018-06" db="EMBL/GenBank/DDBJ databases">
        <authorList>
            <person name="Zhirakovskaya E."/>
        </authorList>
    </citation>
    <scope>NUCLEOTIDE SEQUENCE</scope>
</reference>
<evidence type="ECO:0008006" key="3">
    <source>
        <dbReference type="Google" id="ProtNLM"/>
    </source>
</evidence>
<keyword evidence="1" id="KW-1133">Transmembrane helix</keyword>
<dbReference type="AlphaFoldDB" id="A0A3B1DYD5"/>
<evidence type="ECO:0000256" key="1">
    <source>
        <dbReference type="SAM" id="Phobius"/>
    </source>
</evidence>
<protein>
    <recommendedName>
        <fullName evidence="3">DUF2339 domain-containing protein</fullName>
    </recommendedName>
</protein>
<feature type="transmembrane region" description="Helical" evidence="1">
    <location>
        <begin position="137"/>
        <end position="156"/>
    </location>
</feature>
<dbReference type="InterPro" id="IPR019286">
    <property type="entry name" value="DUF2339_TM"/>
</dbReference>
<feature type="transmembrane region" description="Helical" evidence="1">
    <location>
        <begin position="260"/>
        <end position="278"/>
    </location>
</feature>
<keyword evidence="1" id="KW-0812">Transmembrane</keyword>
<organism evidence="2">
    <name type="scientific">hydrothermal vent metagenome</name>
    <dbReference type="NCBI Taxonomy" id="652676"/>
    <lineage>
        <taxon>unclassified sequences</taxon>
        <taxon>metagenomes</taxon>
        <taxon>ecological metagenomes</taxon>
    </lineage>
</organism>
<feature type="transmembrane region" description="Helical" evidence="1">
    <location>
        <begin position="47"/>
        <end position="66"/>
    </location>
</feature>
<accession>A0A3B1DYD5</accession>